<dbReference type="EMBL" id="JACYFS010000001">
    <property type="protein sequence ID" value="MBD8080895.1"/>
    <property type="molecule type" value="Genomic_DNA"/>
</dbReference>
<evidence type="ECO:0000313" key="2">
    <source>
        <dbReference type="Proteomes" id="UP000637299"/>
    </source>
</evidence>
<name>A0ABR8Z6N0_9FLAO</name>
<protein>
    <submittedName>
        <fullName evidence="1">Uncharacterized protein</fullName>
    </submittedName>
</protein>
<accession>A0ABR8Z6N0</accession>
<dbReference type="RefSeq" id="WP_191734729.1">
    <property type="nucleotide sequence ID" value="NZ_JACYFS010000001.1"/>
</dbReference>
<proteinExistence type="predicted"/>
<reference evidence="1 2" key="1">
    <citation type="submission" date="2020-09" db="EMBL/GenBank/DDBJ databases">
        <title>Genome seq and assembly of Chryseobacterium sp.</title>
        <authorList>
            <person name="Chhetri G."/>
        </authorList>
    </citation>
    <scope>NUCLEOTIDE SEQUENCE [LARGE SCALE GENOMIC DNA]</scope>
    <source>
        <strain evidence="1 2">GCR10</strain>
    </source>
</reference>
<keyword evidence="2" id="KW-1185">Reference proteome</keyword>
<organism evidence="1 2">
    <name type="scientific">Chryseobacterium caseinilyticum</name>
    <dbReference type="NCBI Taxonomy" id="2771428"/>
    <lineage>
        <taxon>Bacteria</taxon>
        <taxon>Pseudomonadati</taxon>
        <taxon>Bacteroidota</taxon>
        <taxon>Flavobacteriia</taxon>
        <taxon>Flavobacteriales</taxon>
        <taxon>Weeksellaceae</taxon>
        <taxon>Chryseobacterium group</taxon>
        <taxon>Chryseobacterium</taxon>
    </lineage>
</organism>
<comment type="caution">
    <text evidence="1">The sequence shown here is derived from an EMBL/GenBank/DDBJ whole genome shotgun (WGS) entry which is preliminary data.</text>
</comment>
<gene>
    <name evidence="1" type="ORF">IC610_00505</name>
</gene>
<sequence>MYTYDQFLELDSESQLAFVQKEGTIILEQKCSYFHSILYGLGSFDVELVDDLATGKVKIKRTYCSPIHYSNRPAFYK</sequence>
<evidence type="ECO:0000313" key="1">
    <source>
        <dbReference type="EMBL" id="MBD8080895.1"/>
    </source>
</evidence>
<dbReference type="Proteomes" id="UP000637299">
    <property type="component" value="Unassembled WGS sequence"/>
</dbReference>